<dbReference type="Proteomes" id="UP000000653">
    <property type="component" value="Chromosome"/>
</dbReference>
<evidence type="ECO:0000259" key="10">
    <source>
        <dbReference type="Pfam" id="PF00441"/>
    </source>
</evidence>
<dbReference type="Pfam" id="PF00441">
    <property type="entry name" value="Acyl-CoA_dh_1"/>
    <property type="match status" value="1"/>
</dbReference>
<dbReference type="HOGENOM" id="CLU_018204_3_5_6"/>
<keyword evidence="4 9" id="KW-0274">FAD</keyword>
<dbReference type="InterPro" id="IPR013786">
    <property type="entry name" value="AcylCoA_DH/ox_N"/>
</dbReference>
<comment type="cofactor">
    <cofactor evidence="1 9">
        <name>FAD</name>
        <dbReference type="ChEBI" id="CHEBI:57692"/>
    </cofactor>
</comment>
<evidence type="ECO:0000259" key="12">
    <source>
        <dbReference type="Pfam" id="PF02771"/>
    </source>
</evidence>
<evidence type="ECO:0000256" key="1">
    <source>
        <dbReference type="ARBA" id="ARBA00001974"/>
    </source>
</evidence>
<feature type="domain" description="Acyl-CoA oxidase/dehydrogenase middle" evidence="11">
    <location>
        <begin position="192"/>
        <end position="281"/>
    </location>
</feature>
<evidence type="ECO:0000256" key="4">
    <source>
        <dbReference type="ARBA" id="ARBA00022827"/>
    </source>
</evidence>
<dbReference type="InterPro" id="IPR009100">
    <property type="entry name" value="AcylCoA_DH/oxidase_NM_dom_sf"/>
</dbReference>
<dbReference type="RefSeq" id="WP_003135655.1">
    <property type="nucleotide sequence ID" value="NC_008463.1"/>
</dbReference>
<comment type="similarity">
    <text evidence="2 9">Belongs to the acyl-CoA dehydrogenase family.</text>
</comment>
<dbReference type="Gene3D" id="1.10.540.10">
    <property type="entry name" value="Acyl-CoA dehydrogenase/oxidase, N-terminal domain"/>
    <property type="match status" value="1"/>
</dbReference>
<evidence type="ECO:0000256" key="5">
    <source>
        <dbReference type="ARBA" id="ARBA00052938"/>
    </source>
</evidence>
<dbReference type="BioCyc" id="PAER208963:G1G74-5572-MONOMER"/>
<feature type="domain" description="Acyl-CoA dehydrogenase/oxidase C-terminal" evidence="10">
    <location>
        <begin position="299"/>
        <end position="425"/>
    </location>
</feature>
<dbReference type="GO" id="GO:0003995">
    <property type="term" value="F:acyl-CoA dehydrogenase activity"/>
    <property type="evidence" value="ECO:0007669"/>
    <property type="project" value="InterPro"/>
</dbReference>
<dbReference type="SUPFAM" id="SSF56645">
    <property type="entry name" value="Acyl-CoA dehydrogenase NM domain-like"/>
    <property type="match status" value="1"/>
</dbReference>
<dbReference type="SUPFAM" id="SSF47203">
    <property type="entry name" value="Acyl-CoA dehydrogenase C-terminal domain-like"/>
    <property type="match status" value="1"/>
</dbReference>
<dbReference type="AlphaFoldDB" id="A0A0H2ZIB9"/>
<evidence type="ECO:0000259" key="11">
    <source>
        <dbReference type="Pfam" id="PF02770"/>
    </source>
</evidence>
<dbReference type="InterPro" id="IPR006091">
    <property type="entry name" value="Acyl-CoA_Oxase/DH_mid-dom"/>
</dbReference>
<dbReference type="Pfam" id="PF02770">
    <property type="entry name" value="Acyl-CoA_dh_M"/>
    <property type="match status" value="1"/>
</dbReference>
<gene>
    <name evidence="13" type="ordered locus">PA14_66050</name>
</gene>
<evidence type="ECO:0000256" key="7">
    <source>
        <dbReference type="ARBA" id="ARBA00068311"/>
    </source>
</evidence>
<evidence type="ECO:0000256" key="2">
    <source>
        <dbReference type="ARBA" id="ARBA00009347"/>
    </source>
</evidence>
<dbReference type="Gene3D" id="1.20.140.10">
    <property type="entry name" value="Butyryl-CoA Dehydrogenase, subunit A, domain 3"/>
    <property type="match status" value="1"/>
</dbReference>
<feature type="domain" description="Acyl-CoA dehydrogenase/oxidase N-terminal" evidence="12">
    <location>
        <begin position="73"/>
        <end position="186"/>
    </location>
</feature>
<evidence type="ECO:0000256" key="8">
    <source>
        <dbReference type="ARBA" id="ARBA00075603"/>
    </source>
</evidence>
<dbReference type="InterPro" id="IPR046373">
    <property type="entry name" value="Acyl-CoA_Oxase/DH_mid-dom_sf"/>
</dbReference>
<proteinExistence type="inferred from homology"/>
<dbReference type="KEGG" id="pau:PA14_66050"/>
<dbReference type="InterPro" id="IPR006089">
    <property type="entry name" value="Acyl-CoA_DH_CS"/>
</dbReference>
<evidence type="ECO:0000313" key="13">
    <source>
        <dbReference type="EMBL" id="ABJ14379.1"/>
    </source>
</evidence>
<dbReference type="EMBL" id="CP000438">
    <property type="protein sequence ID" value="ABJ14379.1"/>
    <property type="molecule type" value="Genomic_DNA"/>
</dbReference>
<dbReference type="PANTHER" id="PTHR43884">
    <property type="entry name" value="ACYL-COA DEHYDROGENASE"/>
    <property type="match status" value="1"/>
</dbReference>
<dbReference type="GO" id="GO:0050660">
    <property type="term" value="F:flavin adenine dinucleotide binding"/>
    <property type="evidence" value="ECO:0007669"/>
    <property type="project" value="InterPro"/>
</dbReference>
<organism evidence="13 14">
    <name type="scientific">Pseudomonas aeruginosa (strain UCBPP-PA14)</name>
    <dbReference type="NCBI Taxonomy" id="208963"/>
    <lineage>
        <taxon>Bacteria</taxon>
        <taxon>Pseudomonadati</taxon>
        <taxon>Pseudomonadota</taxon>
        <taxon>Gammaproteobacteria</taxon>
        <taxon>Pseudomonadales</taxon>
        <taxon>Pseudomonadaceae</taxon>
        <taxon>Pseudomonas</taxon>
    </lineage>
</organism>
<dbReference type="Pfam" id="PF02771">
    <property type="entry name" value="Acyl-CoA_dh_N"/>
    <property type="match status" value="1"/>
</dbReference>
<dbReference type="InterPro" id="IPR036250">
    <property type="entry name" value="AcylCo_DH-like_C"/>
</dbReference>
<name>A0A0H2ZIB9_PSEAB</name>
<evidence type="ECO:0000256" key="3">
    <source>
        <dbReference type="ARBA" id="ARBA00022630"/>
    </source>
</evidence>
<evidence type="ECO:0000256" key="6">
    <source>
        <dbReference type="ARBA" id="ARBA00066461"/>
    </source>
</evidence>
<evidence type="ECO:0000313" key="14">
    <source>
        <dbReference type="Proteomes" id="UP000000653"/>
    </source>
</evidence>
<keyword evidence="3 9" id="KW-0285">Flavoprotein</keyword>
<comment type="catalytic activity">
    <reaction evidence="5">
        <text>3-sulfinopropanoyl-CoA + H2O = propanoyl-CoA + sulfite + H(+)</text>
        <dbReference type="Rhea" id="RHEA:41624"/>
        <dbReference type="ChEBI" id="CHEBI:15377"/>
        <dbReference type="ChEBI" id="CHEBI:15378"/>
        <dbReference type="ChEBI" id="CHEBI:17359"/>
        <dbReference type="ChEBI" id="CHEBI:57392"/>
        <dbReference type="ChEBI" id="CHEBI:78349"/>
        <dbReference type="EC" id="3.13.1.4"/>
    </reaction>
    <physiologicalReaction direction="left-to-right" evidence="5">
        <dbReference type="Rhea" id="RHEA:41625"/>
    </physiologicalReaction>
</comment>
<dbReference type="EC" id="3.13.1.4" evidence="6"/>
<dbReference type="PANTHER" id="PTHR43884:SF12">
    <property type="entry name" value="ISOVALERYL-COA DEHYDROGENASE, MITOCHONDRIAL-RELATED"/>
    <property type="match status" value="1"/>
</dbReference>
<sequence length="429" mass="46489">MPMSTDVQGRALAVLNRVAQADWPDRFNLRKPFEKLLYSGSRTGFRLASERSAKQAKGPRKADPDGLFDLSFSDDQQMLVDMLEGFALEVLRPLAHDADAEASLPAELLNQALELGLTHYGVGEVHGGMAGERTTVTTALIAEALAKGDLSLAAALLVPLSAANCIRRWGSPSQQAQWLPAFVSEEGAPLTAIAVNEPSLLFDPQKLATRARRKGSHYLLSGEKCLVLRGLEASRLIVAAKTDEGPALFLVEASAKGVERRAEPAMGLKAGGTARLRLKSVKVPADNRLAAEHFDYRAFLDHAALAWCALALGTGQAALDYVIAYCNEREAFGEPISHRQGVAFMVADIAIELDAMRLMVWRACALAERGQPFQREAYLARLLCAEKAMKIGTDAVQLLGGHGFTKEHPAERWYRDLRAVALMAGGLHL</sequence>
<keyword evidence="9" id="KW-0560">Oxidoreductase</keyword>
<dbReference type="PROSITE" id="PS00073">
    <property type="entry name" value="ACYL_COA_DH_2"/>
    <property type="match status" value="1"/>
</dbReference>
<dbReference type="FunFam" id="1.20.140.10:FF:000004">
    <property type="entry name" value="Acyl-CoA dehydrogenase FadE25"/>
    <property type="match status" value="1"/>
</dbReference>
<protein>
    <recommendedName>
        <fullName evidence="7">3-sulfinopropanoyl-CoA desulfinase</fullName>
        <ecNumber evidence="6">3.13.1.4</ecNumber>
    </recommendedName>
    <alternativeName>
        <fullName evidence="8">3-sulfinopropionyl coenzyme A desulfinase</fullName>
    </alternativeName>
</protein>
<accession>A0A0H2ZIB9</accession>
<dbReference type="Gene3D" id="2.40.110.10">
    <property type="entry name" value="Butyryl-CoA Dehydrogenase, subunit A, domain 2"/>
    <property type="match status" value="1"/>
</dbReference>
<dbReference type="InterPro" id="IPR009075">
    <property type="entry name" value="AcylCo_DH/oxidase_C"/>
</dbReference>
<evidence type="ECO:0000256" key="9">
    <source>
        <dbReference type="RuleBase" id="RU362125"/>
    </source>
</evidence>
<reference evidence="13 14" key="1">
    <citation type="journal article" date="2006" name="Genome Biol.">
        <title>Genomic analysis reveals that Pseudomonas aeruginosa virulence is combinatorial.</title>
        <authorList>
            <person name="Lee D.G."/>
            <person name="Urbach J.M."/>
            <person name="Wu G."/>
            <person name="Liberati N.T."/>
            <person name="Feinbaum R.L."/>
            <person name="Miyata S."/>
            <person name="Diggins L.T."/>
            <person name="He J."/>
            <person name="Saucier M."/>
            <person name="Deziel E."/>
            <person name="Friedman L."/>
            <person name="Li L."/>
            <person name="Grills G."/>
            <person name="Montgomery K."/>
            <person name="Kucherlapati R."/>
            <person name="Rahme L.G."/>
            <person name="Ausubel F.M."/>
        </authorList>
    </citation>
    <scope>NUCLEOTIDE SEQUENCE [LARGE SCALE GENOMIC DNA]</scope>
    <source>
        <strain evidence="13 14">UCBPP-PA14</strain>
    </source>
</reference>
<dbReference type="InterPro" id="IPR037069">
    <property type="entry name" value="AcylCoA_DH/ox_N_sf"/>
</dbReference>